<dbReference type="EMBL" id="NGAF01000006">
    <property type="protein sequence ID" value="OXR44466.1"/>
    <property type="molecule type" value="Genomic_DNA"/>
</dbReference>
<keyword evidence="1" id="KW-1133">Transmembrane helix</keyword>
<evidence type="ECO:0000259" key="2">
    <source>
        <dbReference type="Pfam" id="PF01882"/>
    </source>
</evidence>
<dbReference type="RefSeq" id="WP_039775761.1">
    <property type="nucleotide sequence ID" value="NZ_JAAXOR010000006.1"/>
</dbReference>
<evidence type="ECO:0000256" key="1">
    <source>
        <dbReference type="SAM" id="Phobius"/>
    </source>
</evidence>
<dbReference type="AlphaFoldDB" id="A0A231H6W5"/>
<keyword evidence="1" id="KW-0472">Membrane</keyword>
<comment type="caution">
    <text evidence="3">The sequence shown here is derived from an EMBL/GenBank/DDBJ whole genome shotgun (WGS) entry which is preliminary data.</text>
</comment>
<dbReference type="Proteomes" id="UP000215506">
    <property type="component" value="Unassembled WGS sequence"/>
</dbReference>
<name>A0A231H6W5_9NOCA</name>
<dbReference type="PANTHER" id="PTHR33608">
    <property type="entry name" value="BLL2464 PROTEIN"/>
    <property type="match status" value="1"/>
</dbReference>
<feature type="domain" description="DUF58" evidence="2">
    <location>
        <begin position="201"/>
        <end position="361"/>
    </location>
</feature>
<proteinExistence type="predicted"/>
<keyword evidence="4" id="KW-1185">Reference proteome</keyword>
<sequence length="424" mass="46367">MRHRDTTSASEVDLRWRPAPLVYMLAVAAAVALVPAIMLDRWQLAVFAAPMLGVLATAPIQLSRTRVQVDGGGIMRCFESEEVELPVAAFVEHGHALLRCRPEEASGLELRVEESSDSGPAPAGLRLALSTQRWGRYPVTVRLTALSPAGLAQASASVAAGEVYVYPIADPQRMRLPRTELPERIGTHLTRRHGPGVEYADIRAYAPGDQLRIVNWPVSARRGRLYVTERLTNRAADVVVLVDTSLQAPGPASDSMELTVRGAAQVAQTALQAGDRTAVVCLGRAPRWLRPDIGRRQFYRIVDTVLGVGDEHIPNVGTLAPHTAVPIGAIVVAFSTLLDTEFALALIDLRKRGHAVVVVDVLRGTPFKDGLDPTLARMWQLERTAMYRDMGTVGVDIVAWPDGARLDQAMRLLPDHRRMVRVKR</sequence>
<gene>
    <name evidence="3" type="ORF">B7C42_03255</name>
</gene>
<feature type="transmembrane region" description="Helical" evidence="1">
    <location>
        <begin position="21"/>
        <end position="38"/>
    </location>
</feature>
<keyword evidence="1" id="KW-0812">Transmembrane</keyword>
<dbReference type="PANTHER" id="PTHR33608:SF14">
    <property type="entry name" value="POSSIBLE CONSERVED SECRETED PROTEIN"/>
    <property type="match status" value="1"/>
</dbReference>
<reference evidence="3 4" key="1">
    <citation type="submission" date="2017-07" db="EMBL/GenBank/DDBJ databases">
        <title>First draft Genome Sequence of Nocardia cerradoensis isolated from human infection.</title>
        <authorList>
            <person name="Carrasco G."/>
        </authorList>
    </citation>
    <scope>NUCLEOTIDE SEQUENCE [LARGE SCALE GENOMIC DNA]</scope>
    <source>
        <strain evidence="3 4">CNM20130759</strain>
    </source>
</reference>
<dbReference type="InterPro" id="IPR002881">
    <property type="entry name" value="DUF58"/>
</dbReference>
<dbReference type="Pfam" id="PF01882">
    <property type="entry name" value="DUF58"/>
    <property type="match status" value="1"/>
</dbReference>
<protein>
    <recommendedName>
        <fullName evidence="2">DUF58 domain-containing protein</fullName>
    </recommendedName>
</protein>
<evidence type="ECO:0000313" key="3">
    <source>
        <dbReference type="EMBL" id="OXR44466.1"/>
    </source>
</evidence>
<evidence type="ECO:0000313" key="4">
    <source>
        <dbReference type="Proteomes" id="UP000215506"/>
    </source>
</evidence>
<organism evidence="3 4">
    <name type="scientific">Nocardia cerradoensis</name>
    <dbReference type="NCBI Taxonomy" id="85688"/>
    <lineage>
        <taxon>Bacteria</taxon>
        <taxon>Bacillati</taxon>
        <taxon>Actinomycetota</taxon>
        <taxon>Actinomycetes</taxon>
        <taxon>Mycobacteriales</taxon>
        <taxon>Nocardiaceae</taxon>
        <taxon>Nocardia</taxon>
    </lineage>
</organism>
<accession>A0A231H6W5</accession>